<protein>
    <recommendedName>
        <fullName evidence="3">Transposase</fullName>
    </recommendedName>
</protein>
<sequence length="59" mass="6612">MLTDLIRRILTRLTTRLKTATYSCGKCGLKVTVTDDPDRVSRVLDLALAHNCKPKPKTL</sequence>
<dbReference type="EMBL" id="BAABKC010000158">
    <property type="protein sequence ID" value="GAA5083063.1"/>
    <property type="molecule type" value="Genomic_DNA"/>
</dbReference>
<evidence type="ECO:0000313" key="1">
    <source>
        <dbReference type="EMBL" id="GAA5083063.1"/>
    </source>
</evidence>
<gene>
    <name evidence="1" type="ORF">GCM10023336_78000</name>
</gene>
<keyword evidence="2" id="KW-1185">Reference proteome</keyword>
<proteinExistence type="predicted"/>
<evidence type="ECO:0008006" key="3">
    <source>
        <dbReference type="Google" id="ProtNLM"/>
    </source>
</evidence>
<organism evidence="1 2">
    <name type="scientific">Streptomyces similanensis</name>
    <dbReference type="NCBI Taxonomy" id="1274988"/>
    <lineage>
        <taxon>Bacteria</taxon>
        <taxon>Bacillati</taxon>
        <taxon>Actinomycetota</taxon>
        <taxon>Actinomycetes</taxon>
        <taxon>Kitasatosporales</taxon>
        <taxon>Streptomycetaceae</taxon>
        <taxon>Streptomyces</taxon>
    </lineage>
</organism>
<evidence type="ECO:0000313" key="2">
    <source>
        <dbReference type="Proteomes" id="UP001500124"/>
    </source>
</evidence>
<comment type="caution">
    <text evidence="1">The sequence shown here is derived from an EMBL/GenBank/DDBJ whole genome shotgun (WGS) entry which is preliminary data.</text>
</comment>
<accession>A0ABP9LST8</accession>
<dbReference type="Proteomes" id="UP001500124">
    <property type="component" value="Unassembled WGS sequence"/>
</dbReference>
<name>A0ABP9LST8_9ACTN</name>
<dbReference type="RefSeq" id="WP_345672781.1">
    <property type="nucleotide sequence ID" value="NZ_BAABKC010000158.1"/>
</dbReference>
<reference evidence="2" key="1">
    <citation type="journal article" date="2019" name="Int. J. Syst. Evol. Microbiol.">
        <title>The Global Catalogue of Microorganisms (GCM) 10K type strain sequencing project: providing services to taxonomists for standard genome sequencing and annotation.</title>
        <authorList>
            <consortium name="The Broad Institute Genomics Platform"/>
            <consortium name="The Broad Institute Genome Sequencing Center for Infectious Disease"/>
            <person name="Wu L."/>
            <person name="Ma J."/>
        </authorList>
    </citation>
    <scope>NUCLEOTIDE SEQUENCE [LARGE SCALE GENOMIC DNA]</scope>
    <source>
        <strain evidence="2">JCM 18410</strain>
    </source>
</reference>